<dbReference type="AlphaFoldDB" id="A0A9Q0AP16"/>
<dbReference type="Gene3D" id="1.20.1250.20">
    <property type="entry name" value="MFS general substrate transporter like domains"/>
    <property type="match status" value="1"/>
</dbReference>
<comment type="caution">
    <text evidence="8">The sequence shown here is derived from an EMBL/GenBank/DDBJ whole genome shotgun (WGS) entry which is preliminary data.</text>
</comment>
<evidence type="ECO:0000259" key="7">
    <source>
        <dbReference type="PROSITE" id="PS50850"/>
    </source>
</evidence>
<dbReference type="Pfam" id="PF00083">
    <property type="entry name" value="Sugar_tr"/>
    <property type="match status" value="1"/>
</dbReference>
<evidence type="ECO:0000256" key="6">
    <source>
        <dbReference type="SAM" id="Phobius"/>
    </source>
</evidence>
<keyword evidence="4 6" id="KW-1133">Transmembrane helix</keyword>
<dbReference type="GO" id="GO:0016020">
    <property type="term" value="C:membrane"/>
    <property type="evidence" value="ECO:0007669"/>
    <property type="project" value="UniProtKB-SubCell"/>
</dbReference>
<dbReference type="PROSITE" id="PS50850">
    <property type="entry name" value="MFS"/>
    <property type="match status" value="1"/>
</dbReference>
<accession>A0A9Q0AP16</accession>
<comment type="subcellular location">
    <subcellularLocation>
        <location evidence="1">Membrane</location>
        <topology evidence="1">Multi-pass membrane protein</topology>
    </subcellularLocation>
</comment>
<organism evidence="8 9">
    <name type="scientific">Neoarthrinium moseri</name>
    <dbReference type="NCBI Taxonomy" id="1658444"/>
    <lineage>
        <taxon>Eukaryota</taxon>
        <taxon>Fungi</taxon>
        <taxon>Dikarya</taxon>
        <taxon>Ascomycota</taxon>
        <taxon>Pezizomycotina</taxon>
        <taxon>Sordariomycetes</taxon>
        <taxon>Xylariomycetidae</taxon>
        <taxon>Amphisphaeriales</taxon>
        <taxon>Apiosporaceae</taxon>
        <taxon>Neoarthrinium</taxon>
    </lineage>
</organism>
<dbReference type="InterPro" id="IPR005828">
    <property type="entry name" value="MFS_sugar_transport-like"/>
</dbReference>
<feature type="transmembrane region" description="Helical" evidence="6">
    <location>
        <begin position="199"/>
        <end position="219"/>
    </location>
</feature>
<feature type="transmembrane region" description="Helical" evidence="6">
    <location>
        <begin position="329"/>
        <end position="348"/>
    </location>
</feature>
<feature type="transmembrane region" description="Helical" evidence="6">
    <location>
        <begin position="263"/>
        <end position="284"/>
    </location>
</feature>
<reference evidence="8" key="1">
    <citation type="submission" date="2021-03" db="EMBL/GenBank/DDBJ databases">
        <title>Revisited historic fungal species revealed as producer of novel bioactive compounds through whole genome sequencing and comparative genomics.</title>
        <authorList>
            <person name="Vignolle G.A."/>
            <person name="Hochenegger N."/>
            <person name="Mach R.L."/>
            <person name="Mach-Aigner A.R."/>
            <person name="Javad Rahimi M."/>
            <person name="Salim K.A."/>
            <person name="Chan C.M."/>
            <person name="Lim L.B.L."/>
            <person name="Cai F."/>
            <person name="Druzhinina I.S."/>
            <person name="U'Ren J.M."/>
            <person name="Derntl C."/>
        </authorList>
    </citation>
    <scope>NUCLEOTIDE SEQUENCE</scope>
    <source>
        <strain evidence="8">TUCIM 5799</strain>
    </source>
</reference>
<dbReference type="SUPFAM" id="SSF103473">
    <property type="entry name" value="MFS general substrate transporter"/>
    <property type="match status" value="1"/>
</dbReference>
<feature type="transmembrane region" description="Helical" evidence="6">
    <location>
        <begin position="6"/>
        <end position="24"/>
    </location>
</feature>
<feature type="transmembrane region" description="Helical" evidence="6">
    <location>
        <begin position="74"/>
        <end position="91"/>
    </location>
</feature>
<proteinExistence type="inferred from homology"/>
<evidence type="ECO:0000256" key="2">
    <source>
        <dbReference type="ARBA" id="ARBA00010992"/>
    </source>
</evidence>
<feature type="transmembrane region" description="Helical" evidence="6">
    <location>
        <begin position="103"/>
        <end position="125"/>
    </location>
</feature>
<evidence type="ECO:0000256" key="4">
    <source>
        <dbReference type="ARBA" id="ARBA00022989"/>
    </source>
</evidence>
<dbReference type="InterPro" id="IPR020846">
    <property type="entry name" value="MFS_dom"/>
</dbReference>
<feature type="domain" description="Major facilitator superfamily (MFS) profile" evidence="7">
    <location>
        <begin position="1"/>
        <end position="383"/>
    </location>
</feature>
<evidence type="ECO:0000256" key="5">
    <source>
        <dbReference type="ARBA" id="ARBA00023136"/>
    </source>
</evidence>
<keyword evidence="3 6" id="KW-0812">Transmembrane</keyword>
<sequence>MVASSYVLAATVISTLVFFVGMPLGRRGCILMGDALVIVGSAIQATAFSMPHIIVGRVICAEMSTEASQRGPEVAIQCAWLITGIAIAYWIDFGTTRSDSQASWRFPIAFQSVFATISGACLLFLPDTPRWYYARNRTEEGDAVLALLNDRPLEDIAVQQQKRDIMRSIQLEAEAENRLSLASLVWDKTELRVGRRIRISFLILSIQQMMGINMLVYFSTRIFADIGLTDFMSQLLAAVMNTVFAIGTYFTPGTIEKFGRRQIMIWTAVACGVSMLIFTVMIALPNPTLATQWTAVVFIIVYNLAYGYGWVGCPWLYGPEIAPLRYRHVAGAAGSLGEWLFSFITVFAGGIGAEVTGWRIWIWQIIFCVIAVLFVYFVCPETSGKTLEEIDQLFASPGAYHDTAIDEKEMETGHHTGSLSHIEHASGEETNAR</sequence>
<keyword evidence="5 6" id="KW-0472">Membrane</keyword>
<evidence type="ECO:0000256" key="1">
    <source>
        <dbReference type="ARBA" id="ARBA00004141"/>
    </source>
</evidence>
<feature type="transmembrane region" description="Helical" evidence="6">
    <location>
        <begin position="296"/>
        <end position="317"/>
    </location>
</feature>
<dbReference type="InterPro" id="IPR036259">
    <property type="entry name" value="MFS_trans_sf"/>
</dbReference>
<dbReference type="Proteomes" id="UP000829685">
    <property type="component" value="Unassembled WGS sequence"/>
</dbReference>
<protein>
    <recommendedName>
        <fullName evidence="7">Major facilitator superfamily (MFS) profile domain-containing protein</fullName>
    </recommendedName>
</protein>
<name>A0A9Q0AP16_9PEZI</name>
<evidence type="ECO:0000313" key="9">
    <source>
        <dbReference type="Proteomes" id="UP000829685"/>
    </source>
</evidence>
<gene>
    <name evidence="8" type="ORF">JX265_006742</name>
</gene>
<feature type="transmembrane region" description="Helical" evidence="6">
    <location>
        <begin position="360"/>
        <end position="379"/>
    </location>
</feature>
<dbReference type="EMBL" id="JAFIMR010000016">
    <property type="protein sequence ID" value="KAI1868763.1"/>
    <property type="molecule type" value="Genomic_DNA"/>
</dbReference>
<dbReference type="PANTHER" id="PTHR48022:SF2">
    <property type="entry name" value="PLASTIDIC GLUCOSE TRANSPORTER 4"/>
    <property type="match status" value="1"/>
</dbReference>
<evidence type="ECO:0000256" key="3">
    <source>
        <dbReference type="ARBA" id="ARBA00022692"/>
    </source>
</evidence>
<dbReference type="GO" id="GO:0005351">
    <property type="term" value="F:carbohydrate:proton symporter activity"/>
    <property type="evidence" value="ECO:0007669"/>
    <property type="project" value="TreeGrafter"/>
</dbReference>
<dbReference type="PANTHER" id="PTHR48022">
    <property type="entry name" value="PLASTIDIC GLUCOSE TRANSPORTER 4"/>
    <property type="match status" value="1"/>
</dbReference>
<feature type="transmembrane region" description="Helical" evidence="6">
    <location>
        <begin position="231"/>
        <end position="251"/>
    </location>
</feature>
<comment type="similarity">
    <text evidence="2">Belongs to the major facilitator superfamily. Sugar transporter (TC 2.A.1.1) family.</text>
</comment>
<evidence type="ECO:0000313" key="8">
    <source>
        <dbReference type="EMBL" id="KAI1868763.1"/>
    </source>
</evidence>
<keyword evidence="9" id="KW-1185">Reference proteome</keyword>
<dbReference type="InterPro" id="IPR050360">
    <property type="entry name" value="MFS_Sugar_Transporters"/>
</dbReference>